<evidence type="ECO:0000313" key="4">
    <source>
        <dbReference type="EMBL" id="SDG28200.1"/>
    </source>
</evidence>
<dbReference type="GO" id="GO:0016491">
    <property type="term" value="F:oxidoreductase activity"/>
    <property type="evidence" value="ECO:0007669"/>
    <property type="project" value="UniProtKB-KW"/>
</dbReference>
<feature type="domain" description="FAD/NAD(P)-binding" evidence="3">
    <location>
        <begin position="3"/>
        <end position="321"/>
    </location>
</feature>
<dbReference type="RefSeq" id="WP_093152940.1">
    <property type="nucleotide sequence ID" value="NZ_FNBW01000013.1"/>
</dbReference>
<evidence type="ECO:0000313" key="5">
    <source>
        <dbReference type="Proteomes" id="UP000198615"/>
    </source>
</evidence>
<keyword evidence="1" id="KW-0560">Oxidoreductase</keyword>
<sequence length="463" mass="49133">MRDLVIIGAGPAGLSAAATAHALGLDTLILDEQPSAGGQIYRNVERVTDQRPADLAFLGRDYAHGRTLARAASAVDRRQGATVWHIGPMTRTEGRQVVWSEEGKAQKVNARAVLLATGAMERPVPIPGWTLPGVTTVGALQTVLKQSGIFPRGRVVLAGSGPLLMLLASQYFAAGIRIEAILDTTPPGGLNRAMLWLPLATVGARRAILKGRRLRAVYGRAAREVWRGVTGIRAEGDGALQTVRFTDASGVAHEIAADALALHEGVIPNPQLPRLVEAVHDWDPRQRCFRPVLDAYGASSASGVYVAGDGGGILGAEAAEASGRVAAATVALGLGRIAEAERDLRAAPDLNRLTGQRWLRRFLDAMFPPPDWIGRMADATTVCRCEEVRAADIRKVADHAQGPNQLKAYTRAGMGPCQGRMCGHTVTEVLAEAKAMAPGAVGYYHIRPPAKPVTVEEMAALVE</sequence>
<accession>A0A8G2BMR8</accession>
<dbReference type="EMBL" id="FNBW01000013">
    <property type="protein sequence ID" value="SDG28200.1"/>
    <property type="molecule type" value="Genomic_DNA"/>
</dbReference>
<dbReference type="InterPro" id="IPR023753">
    <property type="entry name" value="FAD/NAD-binding_dom"/>
</dbReference>
<dbReference type="InterPro" id="IPR017224">
    <property type="entry name" value="Opine_Oxase_asu/HCN_bsu"/>
</dbReference>
<dbReference type="Pfam" id="PF04324">
    <property type="entry name" value="Fer2_BFD"/>
    <property type="match status" value="1"/>
</dbReference>
<dbReference type="AlphaFoldDB" id="A0A8G2BMR8"/>
<dbReference type="InterPro" id="IPR036188">
    <property type="entry name" value="FAD/NAD-bd_sf"/>
</dbReference>
<gene>
    <name evidence="4" type="ORF">SAMN05660686_03898</name>
</gene>
<keyword evidence="5" id="KW-1185">Reference proteome</keyword>
<dbReference type="PRINTS" id="PR00411">
    <property type="entry name" value="PNDRDTASEI"/>
</dbReference>
<proteinExistence type="predicted"/>
<dbReference type="PANTHER" id="PTHR42949">
    <property type="entry name" value="ANAEROBIC GLYCEROL-3-PHOSPHATE DEHYDROGENASE SUBUNIT B"/>
    <property type="match status" value="1"/>
</dbReference>
<evidence type="ECO:0000256" key="1">
    <source>
        <dbReference type="ARBA" id="ARBA00023002"/>
    </source>
</evidence>
<dbReference type="Pfam" id="PF07992">
    <property type="entry name" value="Pyr_redox_2"/>
    <property type="match status" value="1"/>
</dbReference>
<dbReference type="Gene3D" id="1.10.10.1100">
    <property type="entry name" value="BFD-like [2Fe-2S]-binding domain"/>
    <property type="match status" value="1"/>
</dbReference>
<dbReference type="InterPro" id="IPR007419">
    <property type="entry name" value="BFD-like_2Fe2S-bd_dom"/>
</dbReference>
<dbReference type="Proteomes" id="UP000198615">
    <property type="component" value="Unassembled WGS sequence"/>
</dbReference>
<dbReference type="CDD" id="cd19946">
    <property type="entry name" value="GlpA-like_Fer2_BFD-like"/>
    <property type="match status" value="1"/>
</dbReference>
<organism evidence="4 5">
    <name type="scientific">Thalassobaculum litoreum DSM 18839</name>
    <dbReference type="NCBI Taxonomy" id="1123362"/>
    <lineage>
        <taxon>Bacteria</taxon>
        <taxon>Pseudomonadati</taxon>
        <taxon>Pseudomonadota</taxon>
        <taxon>Alphaproteobacteria</taxon>
        <taxon>Rhodospirillales</taxon>
        <taxon>Thalassobaculaceae</taxon>
        <taxon>Thalassobaculum</taxon>
    </lineage>
</organism>
<dbReference type="SUPFAM" id="SSF51905">
    <property type="entry name" value="FAD/NAD(P)-binding domain"/>
    <property type="match status" value="1"/>
</dbReference>
<dbReference type="OrthoDB" id="9801699at2"/>
<name>A0A8G2BMR8_9PROT</name>
<dbReference type="PANTHER" id="PTHR42949:SF3">
    <property type="entry name" value="ANAEROBIC GLYCEROL-3-PHOSPHATE DEHYDROGENASE SUBUNIT B"/>
    <property type="match status" value="1"/>
</dbReference>
<feature type="domain" description="BFD-like [2Fe-2S]-binding" evidence="2">
    <location>
        <begin position="382"/>
        <end position="432"/>
    </location>
</feature>
<reference evidence="4 5" key="1">
    <citation type="submission" date="2016-10" db="EMBL/GenBank/DDBJ databases">
        <authorList>
            <person name="Varghese N."/>
            <person name="Submissions S."/>
        </authorList>
    </citation>
    <scope>NUCLEOTIDE SEQUENCE [LARGE SCALE GENOMIC DNA]</scope>
    <source>
        <strain evidence="4 5">DSM 18839</strain>
    </source>
</reference>
<evidence type="ECO:0000259" key="3">
    <source>
        <dbReference type="Pfam" id="PF07992"/>
    </source>
</evidence>
<evidence type="ECO:0000259" key="2">
    <source>
        <dbReference type="Pfam" id="PF04324"/>
    </source>
</evidence>
<dbReference type="Gene3D" id="3.50.50.60">
    <property type="entry name" value="FAD/NAD(P)-binding domain"/>
    <property type="match status" value="1"/>
</dbReference>
<dbReference type="PRINTS" id="PR00368">
    <property type="entry name" value="FADPNR"/>
</dbReference>
<dbReference type="InterPro" id="IPR051691">
    <property type="entry name" value="Metab_Enz_Cyan_OpOx_G3PDH"/>
</dbReference>
<protein>
    <submittedName>
        <fullName evidence="4">NADPH-dependent 2,4-dienoyl-CoA reductase, sulfur reductase</fullName>
    </submittedName>
</protein>
<dbReference type="InterPro" id="IPR041854">
    <property type="entry name" value="BFD-like_2Fe2S-bd_dom_sf"/>
</dbReference>
<dbReference type="PIRSF" id="PIRSF037495">
    <property type="entry name" value="Opine_OX_OoxA/HcnB"/>
    <property type="match status" value="1"/>
</dbReference>
<comment type="caution">
    <text evidence="4">The sequence shown here is derived from an EMBL/GenBank/DDBJ whole genome shotgun (WGS) entry which is preliminary data.</text>
</comment>